<reference evidence="3" key="1">
    <citation type="journal article" date="2018" name="DNA Res.">
        <title>Multiple hybrid de novo genome assembly of finger millet, an orphan allotetraploid crop.</title>
        <authorList>
            <person name="Hatakeyama M."/>
            <person name="Aluri S."/>
            <person name="Balachadran M.T."/>
            <person name="Sivarajan S.R."/>
            <person name="Patrignani A."/>
            <person name="Gruter S."/>
            <person name="Poveda L."/>
            <person name="Shimizu-Inatsugi R."/>
            <person name="Baeten J."/>
            <person name="Francoijs K.J."/>
            <person name="Nataraja K.N."/>
            <person name="Reddy Y.A.N."/>
            <person name="Phadnis S."/>
            <person name="Ravikumar R.L."/>
            <person name="Schlapbach R."/>
            <person name="Sreeman S.M."/>
            <person name="Shimizu K.K."/>
        </authorList>
    </citation>
    <scope>NUCLEOTIDE SEQUENCE</scope>
</reference>
<feature type="domain" description="CCHC-type" evidence="2">
    <location>
        <begin position="186"/>
        <end position="202"/>
    </location>
</feature>
<evidence type="ECO:0000313" key="4">
    <source>
        <dbReference type="Proteomes" id="UP001054889"/>
    </source>
</evidence>
<feature type="compositionally biased region" description="Pro residues" evidence="1">
    <location>
        <begin position="1"/>
        <end position="24"/>
    </location>
</feature>
<dbReference type="SMART" id="SM00343">
    <property type="entry name" value="ZnF_C2HC"/>
    <property type="match status" value="2"/>
</dbReference>
<sequence>MEPFPSPPPGAALPSNPSPEPTPGPAAIFLAATAGAANLPSFPAPGSTSPLSPHAKPFHPSSRSKWSRWCDTSPVSSAVEFVSGGARSFQDVVISANSIADPQPPLPGVNKPPPRIVLRSIVRVPTPVKRGPDVDSWVRVESRSTRRLREARSRRPRRPVPVDLRGRCFNCFSGSHRAAQCKSRPRCFKYRDLGHRSAACPQHSGGAPRRVSVWRRITQPAAASGEALEQQMVEASTKGVTAGATSDVRRTDEGGAVPPTSDHSTRRRRRPRRRRRGAGDSSQPPQDRDSRGNNRDTSSVPLATDDGVPPVRGPPYVIDWSEKLAQAEAALLRTAVFVTVIGPDDGPASDDLDVIKEATASVFNLDSDSLVAMESRVGNVVNKRRKKTLPADFKPRRSRRVANLPPENDHRSAATVCRKLQLAPDNEKLPDDFLDRYAEVFSRPLSREHIAALAALFGWKAPPDSQVRVLSEKTLA</sequence>
<dbReference type="AlphaFoldDB" id="A0AAV5E1P2"/>
<dbReference type="GO" id="GO:0003676">
    <property type="term" value="F:nucleic acid binding"/>
    <property type="evidence" value="ECO:0007669"/>
    <property type="project" value="InterPro"/>
</dbReference>
<reference evidence="3" key="2">
    <citation type="submission" date="2021-12" db="EMBL/GenBank/DDBJ databases">
        <title>Resequencing data analysis of finger millet.</title>
        <authorList>
            <person name="Hatakeyama M."/>
            <person name="Aluri S."/>
            <person name="Balachadran M.T."/>
            <person name="Sivarajan S.R."/>
            <person name="Poveda L."/>
            <person name="Shimizu-Inatsugi R."/>
            <person name="Schlapbach R."/>
            <person name="Sreeman S.M."/>
            <person name="Shimizu K.K."/>
        </authorList>
    </citation>
    <scope>NUCLEOTIDE SEQUENCE</scope>
</reference>
<accession>A0AAV5E1P2</accession>
<dbReference type="Proteomes" id="UP001054889">
    <property type="component" value="Unassembled WGS sequence"/>
</dbReference>
<name>A0AAV5E1P2_ELECO</name>
<evidence type="ECO:0000256" key="1">
    <source>
        <dbReference type="SAM" id="MobiDB-lite"/>
    </source>
</evidence>
<keyword evidence="4" id="KW-1185">Reference proteome</keyword>
<proteinExistence type="predicted"/>
<feature type="domain" description="CCHC-type" evidence="2">
    <location>
        <begin position="167"/>
        <end position="183"/>
    </location>
</feature>
<dbReference type="EMBL" id="BQKI01000072">
    <property type="protein sequence ID" value="GJN16395.1"/>
    <property type="molecule type" value="Genomic_DNA"/>
</dbReference>
<dbReference type="InterPro" id="IPR001878">
    <property type="entry name" value="Znf_CCHC"/>
</dbReference>
<protein>
    <recommendedName>
        <fullName evidence="2">CCHC-type domain-containing protein</fullName>
    </recommendedName>
</protein>
<dbReference type="Gene3D" id="4.10.60.10">
    <property type="entry name" value="Zinc finger, CCHC-type"/>
    <property type="match status" value="1"/>
</dbReference>
<gene>
    <name evidence="3" type="primary">gb03379</name>
    <name evidence="3" type="ORF">PR202_gb03379</name>
</gene>
<organism evidence="3 4">
    <name type="scientific">Eleusine coracana subsp. coracana</name>
    <dbReference type="NCBI Taxonomy" id="191504"/>
    <lineage>
        <taxon>Eukaryota</taxon>
        <taxon>Viridiplantae</taxon>
        <taxon>Streptophyta</taxon>
        <taxon>Embryophyta</taxon>
        <taxon>Tracheophyta</taxon>
        <taxon>Spermatophyta</taxon>
        <taxon>Magnoliopsida</taxon>
        <taxon>Liliopsida</taxon>
        <taxon>Poales</taxon>
        <taxon>Poaceae</taxon>
        <taxon>PACMAD clade</taxon>
        <taxon>Chloridoideae</taxon>
        <taxon>Cynodonteae</taxon>
        <taxon>Eleusininae</taxon>
        <taxon>Eleusine</taxon>
    </lineage>
</organism>
<comment type="caution">
    <text evidence="3">The sequence shown here is derived from an EMBL/GenBank/DDBJ whole genome shotgun (WGS) entry which is preliminary data.</text>
</comment>
<evidence type="ECO:0000313" key="3">
    <source>
        <dbReference type="EMBL" id="GJN16395.1"/>
    </source>
</evidence>
<dbReference type="GO" id="GO:0008270">
    <property type="term" value="F:zinc ion binding"/>
    <property type="evidence" value="ECO:0007669"/>
    <property type="project" value="InterPro"/>
</dbReference>
<evidence type="ECO:0000259" key="2">
    <source>
        <dbReference type="SMART" id="SM00343"/>
    </source>
</evidence>
<feature type="region of interest" description="Disordered" evidence="1">
    <location>
        <begin position="1"/>
        <end position="69"/>
    </location>
</feature>
<feature type="compositionally biased region" description="Basic residues" evidence="1">
    <location>
        <begin position="265"/>
        <end position="276"/>
    </location>
</feature>
<feature type="compositionally biased region" description="Low complexity" evidence="1">
    <location>
        <begin position="25"/>
        <end position="37"/>
    </location>
</feature>
<feature type="region of interest" description="Disordered" evidence="1">
    <location>
        <begin position="224"/>
        <end position="311"/>
    </location>
</feature>